<dbReference type="Pfam" id="PF13462">
    <property type="entry name" value="Thioredoxin_4"/>
    <property type="match status" value="1"/>
</dbReference>
<dbReference type="CDD" id="cd02972">
    <property type="entry name" value="DsbA_family"/>
    <property type="match status" value="1"/>
</dbReference>
<sequence length="279" mass="30645">MRKTKITALATIAGLSLSLTGCADTTRAGLQEASPAASATAAATPAAGETQTPASTEPVLIPKERTALAGVEMPANMDEYGGISFGKDLVAGTKNEGKPVVTIYSDPWCPYCVLLLDKYGERLTEMTKAEQITLVVQPNLRFAEYQFSPVAEQAELWMAANQPDKYFDYHTRLYHDVSMPFAVHDGEPIPRDKRDEPAVSRVYELASTVGVSDADIEKMKSDLASNPYRSLLEQLRQRFLDDGFKYVPTILVDGLHLENYKDGKFDTVLDEIAAGTWKK</sequence>
<evidence type="ECO:0000256" key="1">
    <source>
        <dbReference type="SAM" id="MobiDB-lite"/>
    </source>
</evidence>
<dbReference type="InterPro" id="IPR012336">
    <property type="entry name" value="Thioredoxin-like_fold"/>
</dbReference>
<evidence type="ECO:0000256" key="2">
    <source>
        <dbReference type="SAM" id="SignalP"/>
    </source>
</evidence>
<feature type="signal peptide" evidence="2">
    <location>
        <begin position="1"/>
        <end position="23"/>
    </location>
</feature>
<proteinExistence type="predicted"/>
<feature type="compositionally biased region" description="Low complexity" evidence="1">
    <location>
        <begin position="34"/>
        <end position="47"/>
    </location>
</feature>
<reference evidence="6" key="1">
    <citation type="submission" date="2016-10" db="EMBL/GenBank/DDBJ databases">
        <authorList>
            <person name="Varghese N."/>
        </authorList>
    </citation>
    <scope>NUCLEOTIDE SEQUENCE [LARGE SCALE GENOMIC DNA]</scope>
    <source>
        <strain evidence="6">DSM 20639</strain>
    </source>
</reference>
<dbReference type="GO" id="GO:0016853">
    <property type="term" value="F:isomerase activity"/>
    <property type="evidence" value="ECO:0007669"/>
    <property type="project" value="UniProtKB-KW"/>
</dbReference>
<feature type="domain" description="Thioredoxin" evidence="3">
    <location>
        <begin position="30"/>
        <end position="204"/>
    </location>
</feature>
<reference evidence="4" key="3">
    <citation type="submission" date="2023-10" db="EMBL/GenBank/DDBJ databases">
        <title>Whole Genome based description of the genera Actinobaculum and Actinotignum reveals a complex phylogenetic relationship within the species included in the genus Actinotignum.</title>
        <authorList>
            <person name="Jensen C.S."/>
            <person name="Dargis R."/>
            <person name="Kemp M."/>
            <person name="Christensen J.J."/>
        </authorList>
    </citation>
    <scope>NUCLEOTIDE SEQUENCE</scope>
    <source>
        <strain evidence="4">Actinobaculum_suis_CCUG19206T</strain>
    </source>
</reference>
<dbReference type="InterPro" id="IPR013766">
    <property type="entry name" value="Thioredoxin_domain"/>
</dbReference>
<dbReference type="EMBL" id="FNAU01000001">
    <property type="protein sequence ID" value="SDE04727.1"/>
    <property type="molecule type" value="Genomic_DNA"/>
</dbReference>
<dbReference type="PROSITE" id="PS00194">
    <property type="entry name" value="THIOREDOXIN_1"/>
    <property type="match status" value="1"/>
</dbReference>
<organism evidence="5 6">
    <name type="scientific">Actinobaculum suis</name>
    <dbReference type="NCBI Taxonomy" id="1657"/>
    <lineage>
        <taxon>Bacteria</taxon>
        <taxon>Bacillati</taxon>
        <taxon>Actinomycetota</taxon>
        <taxon>Actinomycetes</taxon>
        <taxon>Actinomycetales</taxon>
        <taxon>Actinomycetaceae</taxon>
        <taxon>Actinobaculum</taxon>
    </lineage>
</organism>
<dbReference type="RefSeq" id="WP_074660803.1">
    <property type="nucleotide sequence ID" value="NZ_FNAU01000001.1"/>
</dbReference>
<dbReference type="EMBL" id="JAWNFU010000005">
    <property type="protein sequence ID" value="MDY5153950.1"/>
    <property type="molecule type" value="Genomic_DNA"/>
</dbReference>
<reference evidence="5" key="2">
    <citation type="submission" date="2016-10" db="EMBL/GenBank/DDBJ databases">
        <authorList>
            <person name="de Groot N.N."/>
        </authorList>
    </citation>
    <scope>NUCLEOTIDE SEQUENCE [LARGE SCALE GENOMIC DNA]</scope>
    <source>
        <strain evidence="5">DSM 20639</strain>
    </source>
</reference>
<gene>
    <name evidence="4" type="ORF">R6G71_07840</name>
    <name evidence="5" type="ORF">SAMN05421878_101215</name>
</gene>
<keyword evidence="6" id="KW-1185">Reference proteome</keyword>
<dbReference type="InterPro" id="IPR017937">
    <property type="entry name" value="Thioredoxin_CS"/>
</dbReference>
<feature type="chain" id="PRO_5010263281" evidence="2">
    <location>
        <begin position="24"/>
        <end position="279"/>
    </location>
</feature>
<dbReference type="AlphaFoldDB" id="A0A1G6ZR82"/>
<dbReference type="PROSITE" id="PS51352">
    <property type="entry name" value="THIOREDOXIN_2"/>
    <property type="match status" value="1"/>
</dbReference>
<keyword evidence="5" id="KW-0413">Isomerase</keyword>
<dbReference type="InterPro" id="IPR036249">
    <property type="entry name" value="Thioredoxin-like_sf"/>
</dbReference>
<keyword evidence="2" id="KW-0732">Signal</keyword>
<accession>A0A1G6ZR82</accession>
<evidence type="ECO:0000259" key="3">
    <source>
        <dbReference type="PROSITE" id="PS51352"/>
    </source>
</evidence>
<evidence type="ECO:0000313" key="4">
    <source>
        <dbReference type="EMBL" id="MDY5153950.1"/>
    </source>
</evidence>
<protein>
    <submittedName>
        <fullName evidence="5">Protein-disulfide isomerase</fullName>
    </submittedName>
    <submittedName>
        <fullName evidence="4">Thioredoxin domain-containing protein</fullName>
    </submittedName>
</protein>
<dbReference type="Proteomes" id="UP000182744">
    <property type="component" value="Unassembled WGS sequence"/>
</dbReference>
<feature type="region of interest" description="Disordered" evidence="1">
    <location>
        <begin position="34"/>
        <end position="56"/>
    </location>
</feature>
<dbReference type="Proteomes" id="UP001273799">
    <property type="component" value="Unassembled WGS sequence"/>
</dbReference>
<dbReference type="Gene3D" id="3.40.30.10">
    <property type="entry name" value="Glutaredoxin"/>
    <property type="match status" value="1"/>
</dbReference>
<evidence type="ECO:0000313" key="5">
    <source>
        <dbReference type="EMBL" id="SDE04727.1"/>
    </source>
</evidence>
<name>A0A1G6ZR82_9ACTO</name>
<evidence type="ECO:0000313" key="6">
    <source>
        <dbReference type="Proteomes" id="UP000182744"/>
    </source>
</evidence>
<dbReference type="SUPFAM" id="SSF52833">
    <property type="entry name" value="Thioredoxin-like"/>
    <property type="match status" value="1"/>
</dbReference>
<dbReference type="PROSITE" id="PS51257">
    <property type="entry name" value="PROKAR_LIPOPROTEIN"/>
    <property type="match status" value="1"/>
</dbReference>